<name>A0A077R0B1_9BASI</name>
<dbReference type="EMBL" id="HG529535">
    <property type="protein sequence ID" value="CDI52272.1"/>
    <property type="molecule type" value="Genomic_DNA"/>
</dbReference>
<sequence length="109" mass="12189">MWQSGRLILLAALAAACLLQHAQAGRIQAVPRAVADDSASDRASKLSRRWMFGWDGSLSPAPKYSPTKIHIIAPDFLRDNRPATDSEAQRELDRLAKRQAQIFWVTFSQ</sequence>
<feature type="chain" id="PRO_5001722697" evidence="1">
    <location>
        <begin position="25"/>
        <end position="109"/>
    </location>
</feature>
<keyword evidence="1" id="KW-0732">Signal</keyword>
<proteinExistence type="predicted"/>
<evidence type="ECO:0000256" key="1">
    <source>
        <dbReference type="SAM" id="SignalP"/>
    </source>
</evidence>
<organism evidence="2">
    <name type="scientific">Melanopsichium pennsylvanicum 4</name>
    <dbReference type="NCBI Taxonomy" id="1398559"/>
    <lineage>
        <taxon>Eukaryota</taxon>
        <taxon>Fungi</taxon>
        <taxon>Dikarya</taxon>
        <taxon>Basidiomycota</taxon>
        <taxon>Ustilaginomycotina</taxon>
        <taxon>Ustilaginomycetes</taxon>
        <taxon>Ustilaginales</taxon>
        <taxon>Ustilaginaceae</taxon>
        <taxon>Melanopsichium</taxon>
    </lineage>
</organism>
<dbReference type="PROSITE" id="PS51257">
    <property type="entry name" value="PROKAR_LIPOPROTEIN"/>
    <property type="match status" value="1"/>
</dbReference>
<reference evidence="2" key="1">
    <citation type="journal article" date="2014" name="Genome Biol. Evol.">
        <title>Gene Loss Rather Than Gene Gain Is Associated with a Host Jump from Monocots to Dicots in the Smut Fungus Melanopsichium pennsylvanicum.</title>
        <authorList>
            <person name="Sharma R."/>
            <person name="Mishra B."/>
            <person name="Runge F."/>
            <person name="Thines M."/>
        </authorList>
    </citation>
    <scope>NUCLEOTIDE SEQUENCE</scope>
    <source>
        <strain evidence="2">4</strain>
    </source>
</reference>
<accession>A0A077R0B1</accession>
<dbReference type="AlphaFoldDB" id="A0A077R0B1"/>
<feature type="signal peptide" evidence="1">
    <location>
        <begin position="1"/>
        <end position="24"/>
    </location>
</feature>
<evidence type="ECO:0000313" key="2">
    <source>
        <dbReference type="EMBL" id="CDI52272.1"/>
    </source>
</evidence>
<protein>
    <submittedName>
        <fullName evidence="2">Uncharacterized protein</fullName>
    </submittedName>
</protein>